<dbReference type="Proteomes" id="UP000308430">
    <property type="component" value="Unassembled WGS sequence"/>
</dbReference>
<keyword evidence="2" id="KW-1185">Reference proteome</keyword>
<sequence>MESVHPAVKVATWLELAVAPEWRRQNCKVRVHALSDRAGGCYAISMDERWLCTGDGRLTVFKGLDAALRFLKVVHVEDFEAVDVPAQPMECMGQSFCLCVGRDDHLGPCPANCVLQRLDA</sequence>
<gene>
    <name evidence="1" type="ORF">E6C76_05550</name>
</gene>
<organism evidence="1 2">
    <name type="scientific">Pseudothauera nasutitermitis</name>
    <dbReference type="NCBI Taxonomy" id="2565930"/>
    <lineage>
        <taxon>Bacteria</taxon>
        <taxon>Pseudomonadati</taxon>
        <taxon>Pseudomonadota</taxon>
        <taxon>Betaproteobacteria</taxon>
        <taxon>Rhodocyclales</taxon>
        <taxon>Zoogloeaceae</taxon>
        <taxon>Pseudothauera</taxon>
    </lineage>
</organism>
<reference evidence="1 2" key="1">
    <citation type="submission" date="2019-04" db="EMBL/GenBank/DDBJ databases">
        <title>Azoarcus nasutitermitis sp. nov. isolated from termite nest.</title>
        <authorList>
            <person name="Lin S.-Y."/>
            <person name="Hameed A."/>
            <person name="Hsu Y.-H."/>
            <person name="Young C.-C."/>
        </authorList>
    </citation>
    <scope>NUCLEOTIDE SEQUENCE [LARGE SCALE GENOMIC DNA]</scope>
    <source>
        <strain evidence="1 2">CC-YHH838</strain>
    </source>
</reference>
<comment type="caution">
    <text evidence="1">The sequence shown here is derived from an EMBL/GenBank/DDBJ whole genome shotgun (WGS) entry which is preliminary data.</text>
</comment>
<evidence type="ECO:0000313" key="1">
    <source>
        <dbReference type="EMBL" id="THF66308.1"/>
    </source>
</evidence>
<dbReference type="RefSeq" id="WP_136347257.1">
    <property type="nucleotide sequence ID" value="NZ_SSOC01000002.1"/>
</dbReference>
<name>A0A4V3WC96_9RHOO</name>
<dbReference type="OrthoDB" id="9180114at2"/>
<protein>
    <submittedName>
        <fullName evidence="1">Uncharacterized protein</fullName>
    </submittedName>
</protein>
<accession>A0A4V3WC96</accession>
<evidence type="ECO:0000313" key="2">
    <source>
        <dbReference type="Proteomes" id="UP000308430"/>
    </source>
</evidence>
<dbReference type="EMBL" id="SSOC01000002">
    <property type="protein sequence ID" value="THF66308.1"/>
    <property type="molecule type" value="Genomic_DNA"/>
</dbReference>
<proteinExistence type="predicted"/>
<dbReference type="AlphaFoldDB" id="A0A4V3WC96"/>